<proteinExistence type="predicted"/>
<dbReference type="Gene3D" id="1.10.238.220">
    <property type="match status" value="1"/>
</dbReference>
<dbReference type="Pfam" id="PF17958">
    <property type="entry name" value="EF-hand_13"/>
    <property type="match status" value="1"/>
</dbReference>
<reference evidence="5" key="2">
    <citation type="submission" date="2021-09" db="EMBL/GenBank/DDBJ databases">
        <authorList>
            <person name="Jia N."/>
            <person name="Wang J."/>
            <person name="Shi W."/>
            <person name="Du L."/>
            <person name="Sun Y."/>
            <person name="Zhan W."/>
            <person name="Jiang J."/>
            <person name="Wang Q."/>
            <person name="Zhang B."/>
            <person name="Ji P."/>
            <person name="Sakyi L.B."/>
            <person name="Cui X."/>
            <person name="Yuan T."/>
            <person name="Jiang B."/>
            <person name="Yang W."/>
            <person name="Lam T.T.-Y."/>
            <person name="Chang Q."/>
            <person name="Ding S."/>
            <person name="Wang X."/>
            <person name="Zhu J."/>
            <person name="Ruan X."/>
            <person name="Zhao L."/>
            <person name="Wei J."/>
            <person name="Que T."/>
            <person name="Du C."/>
            <person name="Cheng J."/>
            <person name="Dai P."/>
            <person name="Han X."/>
            <person name="Huang E."/>
            <person name="Gao Y."/>
            <person name="Liu J."/>
            <person name="Shao H."/>
            <person name="Ye R."/>
            <person name="Li L."/>
            <person name="Wei W."/>
            <person name="Wang X."/>
            <person name="Wang C."/>
            <person name="Huo Q."/>
            <person name="Li W."/>
            <person name="Guo W."/>
            <person name="Chen H."/>
            <person name="Chen S."/>
            <person name="Zhou L."/>
            <person name="Zhou L."/>
            <person name="Ni X."/>
            <person name="Tian J."/>
            <person name="Zhou Y."/>
            <person name="Sheng Y."/>
            <person name="Liu T."/>
            <person name="Pan Y."/>
            <person name="Xia L."/>
            <person name="Li J."/>
            <person name="Zhao F."/>
            <person name="Cao W."/>
        </authorList>
    </citation>
    <scope>NUCLEOTIDE SEQUENCE</scope>
    <source>
        <strain evidence="5">Rmic-2018</strain>
        <tissue evidence="5">Larvae</tissue>
    </source>
</reference>
<reference evidence="5" key="1">
    <citation type="journal article" date="2020" name="Cell">
        <title>Large-Scale Comparative Analyses of Tick Genomes Elucidate Their Genetic Diversity and Vector Capacities.</title>
        <authorList>
            <consortium name="Tick Genome and Microbiome Consortium (TIGMIC)"/>
            <person name="Jia N."/>
            <person name="Wang J."/>
            <person name="Shi W."/>
            <person name="Du L."/>
            <person name="Sun Y."/>
            <person name="Zhan W."/>
            <person name="Jiang J.F."/>
            <person name="Wang Q."/>
            <person name="Zhang B."/>
            <person name="Ji P."/>
            <person name="Bell-Sakyi L."/>
            <person name="Cui X.M."/>
            <person name="Yuan T.T."/>
            <person name="Jiang B.G."/>
            <person name="Yang W.F."/>
            <person name="Lam T.T."/>
            <person name="Chang Q.C."/>
            <person name="Ding S.J."/>
            <person name="Wang X.J."/>
            <person name="Zhu J.G."/>
            <person name="Ruan X.D."/>
            <person name="Zhao L."/>
            <person name="Wei J.T."/>
            <person name="Ye R.Z."/>
            <person name="Que T.C."/>
            <person name="Du C.H."/>
            <person name="Zhou Y.H."/>
            <person name="Cheng J.X."/>
            <person name="Dai P.F."/>
            <person name="Guo W.B."/>
            <person name="Han X.H."/>
            <person name="Huang E.J."/>
            <person name="Li L.F."/>
            <person name="Wei W."/>
            <person name="Gao Y.C."/>
            <person name="Liu J.Z."/>
            <person name="Shao H.Z."/>
            <person name="Wang X."/>
            <person name="Wang C.C."/>
            <person name="Yang T.C."/>
            <person name="Huo Q.B."/>
            <person name="Li W."/>
            <person name="Chen H.Y."/>
            <person name="Chen S.E."/>
            <person name="Zhou L.G."/>
            <person name="Ni X.B."/>
            <person name="Tian J.H."/>
            <person name="Sheng Y."/>
            <person name="Liu T."/>
            <person name="Pan Y.S."/>
            <person name="Xia L.Y."/>
            <person name="Li J."/>
            <person name="Zhao F."/>
            <person name="Cao W.C."/>
        </authorList>
    </citation>
    <scope>NUCLEOTIDE SEQUENCE</scope>
    <source>
        <strain evidence="5">Rmic-2018</strain>
    </source>
</reference>
<dbReference type="PROSITE" id="PS50222">
    <property type="entry name" value="EF_HAND_2"/>
    <property type="match status" value="1"/>
</dbReference>
<evidence type="ECO:0000313" key="5">
    <source>
        <dbReference type="EMBL" id="KAH8024819.1"/>
    </source>
</evidence>
<dbReference type="InterPro" id="IPR018247">
    <property type="entry name" value="EF_Hand_1_Ca_BS"/>
</dbReference>
<evidence type="ECO:0000256" key="2">
    <source>
        <dbReference type="ARBA" id="ARBA00022837"/>
    </source>
</evidence>
<dbReference type="Gene3D" id="1.10.238.10">
    <property type="entry name" value="EF-hand"/>
    <property type="match status" value="1"/>
</dbReference>
<gene>
    <name evidence="5" type="ORF">HPB51_001233</name>
</gene>
<dbReference type="OrthoDB" id="5586at2759"/>
<dbReference type="InterPro" id="IPR002048">
    <property type="entry name" value="EF_hand_dom"/>
</dbReference>
<dbReference type="GO" id="GO:0005509">
    <property type="term" value="F:calcium ion binding"/>
    <property type="evidence" value="ECO:0007669"/>
    <property type="project" value="InterPro"/>
</dbReference>
<comment type="caution">
    <text evidence="5">The sequence shown here is derived from an EMBL/GenBank/DDBJ whole genome shotgun (WGS) entry which is preliminary data.</text>
</comment>
<dbReference type="Gene3D" id="1.10.238.230">
    <property type="match status" value="1"/>
</dbReference>
<evidence type="ECO:0000259" key="4">
    <source>
        <dbReference type="PROSITE" id="PS50222"/>
    </source>
</evidence>
<evidence type="ECO:0000256" key="1">
    <source>
        <dbReference type="ARBA" id="ARBA00022723"/>
    </source>
</evidence>
<dbReference type="AlphaFoldDB" id="A0A9J6DRT7"/>
<dbReference type="GO" id="GO:0000159">
    <property type="term" value="C:protein phosphatase type 2A complex"/>
    <property type="evidence" value="ECO:0007669"/>
    <property type="project" value="TreeGrafter"/>
</dbReference>
<dbReference type="InterPro" id="IPR011992">
    <property type="entry name" value="EF-hand-dom_pair"/>
</dbReference>
<keyword evidence="6" id="KW-1185">Reference proteome</keyword>
<dbReference type="GO" id="GO:0019888">
    <property type="term" value="F:protein phosphatase regulator activity"/>
    <property type="evidence" value="ECO:0007669"/>
    <property type="project" value="TreeGrafter"/>
</dbReference>
<dbReference type="PANTHER" id="PTHR14095:SF0">
    <property type="entry name" value="MIP22305P"/>
    <property type="match status" value="1"/>
</dbReference>
<dbReference type="EMBL" id="JABSTU010000007">
    <property type="protein sequence ID" value="KAH8024819.1"/>
    <property type="molecule type" value="Genomic_DNA"/>
</dbReference>
<protein>
    <recommendedName>
        <fullName evidence="4">EF-hand domain-containing protein</fullName>
    </recommendedName>
</protein>
<keyword evidence="1" id="KW-0479">Metal-binding</keyword>
<dbReference type="PANTHER" id="PTHR14095">
    <property type="entry name" value="PHOSPHATASE 2A REGULATORY SUBUNIT-RELATED"/>
    <property type="match status" value="1"/>
</dbReference>
<evidence type="ECO:0000256" key="3">
    <source>
        <dbReference type="SAM" id="MobiDB-lite"/>
    </source>
</evidence>
<dbReference type="Pfam" id="PF13499">
    <property type="entry name" value="EF-hand_7"/>
    <property type="match status" value="1"/>
</dbReference>
<keyword evidence="2" id="KW-0106">Calcium</keyword>
<dbReference type="SUPFAM" id="SSF47473">
    <property type="entry name" value="EF-hand"/>
    <property type="match status" value="1"/>
</dbReference>
<dbReference type="Proteomes" id="UP000821866">
    <property type="component" value="Unassembled WGS sequence"/>
</dbReference>
<feature type="domain" description="EF-hand" evidence="4">
    <location>
        <begin position="283"/>
        <end position="318"/>
    </location>
</feature>
<dbReference type="VEuPathDB" id="VectorBase:LOC119169322"/>
<name>A0A9J6DRT7_RHIMP</name>
<feature type="region of interest" description="Disordered" evidence="3">
    <location>
        <begin position="1"/>
        <end position="24"/>
    </location>
</feature>
<dbReference type="OMA" id="LYLKFPM"/>
<evidence type="ECO:0000313" key="6">
    <source>
        <dbReference type="Proteomes" id="UP000821866"/>
    </source>
</evidence>
<accession>A0A9J6DRT7</accession>
<dbReference type="PROSITE" id="PS00018">
    <property type="entry name" value="EF_HAND_1"/>
    <property type="match status" value="2"/>
</dbReference>
<organism evidence="5 6">
    <name type="scientific">Rhipicephalus microplus</name>
    <name type="common">Cattle tick</name>
    <name type="synonym">Boophilus microplus</name>
    <dbReference type="NCBI Taxonomy" id="6941"/>
    <lineage>
        <taxon>Eukaryota</taxon>
        <taxon>Metazoa</taxon>
        <taxon>Ecdysozoa</taxon>
        <taxon>Arthropoda</taxon>
        <taxon>Chelicerata</taxon>
        <taxon>Arachnida</taxon>
        <taxon>Acari</taxon>
        <taxon>Parasitiformes</taxon>
        <taxon>Ixodida</taxon>
        <taxon>Ixodoidea</taxon>
        <taxon>Ixodidae</taxon>
        <taxon>Rhipicephalinae</taxon>
        <taxon>Rhipicephalus</taxon>
        <taxon>Boophilus</taxon>
    </lineage>
</organism>
<sequence length="419" mass="47736">MTSHSNDGVEGTREKTGDQVDNGGGGGAVDKVASLVASLSVLSTEVDSDLVANVSAELCEIGRRQLKPKDMERIVKICKLPLYLKFPMYQAISKTPTRQAALEFCRRMQQATGNDKLSKAVFVLTKGRRTFLQPCDFKDLIQDLINTHSGLSFLKEVTRSHSVYIDTVVARLFFEVGKTWTWRLGVAELRRSDFLALLDALELNNDFMNVKGPFSYKDAYVIHTMFSSLDEDNDRLLSKEDLTRYEKGALVPKAIDRVFDLLSTSAMTYVDFVVFLLAEKDKSHPRSIEYWFNRLDLDGDGKITMYELETFFHEQYDRASLFMNDPATFEDVCRQMIDLVKPKTCSVFTLSDLKRCALASVFFNTFINTFDFVHHEVFDPFDTESSRSGFTQWERFAKSTFTLLMAEDEKDDSSDDDLP</sequence>
<dbReference type="InterPro" id="IPR041534">
    <property type="entry name" value="EF-hand_13"/>
</dbReference>